<dbReference type="GO" id="GO:0051539">
    <property type="term" value="F:4 iron, 4 sulfur cluster binding"/>
    <property type="evidence" value="ECO:0007669"/>
    <property type="project" value="UniProtKB-KW"/>
</dbReference>
<evidence type="ECO:0000256" key="7">
    <source>
        <dbReference type="ARBA" id="ARBA00022714"/>
    </source>
</evidence>
<keyword evidence="9 13" id="KW-0093">Biotin biosynthesis</keyword>
<dbReference type="Proteomes" id="UP000199391">
    <property type="component" value="Unassembled WGS sequence"/>
</dbReference>
<dbReference type="AlphaFoldDB" id="A0A1I7G300"/>
<feature type="binding site" evidence="13 14">
    <location>
        <position position="210"/>
    </location>
    <ligand>
        <name>[2Fe-2S] cluster</name>
        <dbReference type="ChEBI" id="CHEBI:190135"/>
    </ligand>
</feature>
<feature type="binding site" evidence="13 14">
    <location>
        <position position="82"/>
    </location>
    <ligand>
        <name>[4Fe-4S] cluster</name>
        <dbReference type="ChEBI" id="CHEBI:49883"/>
        <note>4Fe-4S-S-AdoMet</note>
    </ligand>
</feature>
<keyword evidence="17" id="KW-1185">Reference proteome</keyword>
<evidence type="ECO:0000256" key="4">
    <source>
        <dbReference type="ARBA" id="ARBA00022485"/>
    </source>
</evidence>
<feature type="binding site" evidence="13 14">
    <location>
        <position position="79"/>
    </location>
    <ligand>
        <name>[4Fe-4S] cluster</name>
        <dbReference type="ChEBI" id="CHEBI:49883"/>
        <note>4Fe-4S-S-AdoMet</note>
    </ligand>
</feature>
<evidence type="ECO:0000256" key="10">
    <source>
        <dbReference type="ARBA" id="ARBA00023004"/>
    </source>
</evidence>
<dbReference type="PANTHER" id="PTHR22976">
    <property type="entry name" value="BIOTIN SYNTHASE"/>
    <property type="match status" value="1"/>
</dbReference>
<dbReference type="PANTHER" id="PTHR22976:SF2">
    <property type="entry name" value="BIOTIN SYNTHASE, MITOCHONDRIAL"/>
    <property type="match status" value="1"/>
</dbReference>
<dbReference type="NCBIfam" id="TIGR00433">
    <property type="entry name" value="bioB"/>
    <property type="match status" value="1"/>
</dbReference>
<dbReference type="GO" id="GO:0004076">
    <property type="term" value="F:biotin synthase activity"/>
    <property type="evidence" value="ECO:0007669"/>
    <property type="project" value="UniProtKB-UniRule"/>
</dbReference>
<comment type="function">
    <text evidence="13">Catalyzes the conversion of dethiobiotin (DTB) to biotin by the insertion of a sulfur atom into dethiobiotin via a radical-based mechanism.</text>
</comment>
<dbReference type="Pfam" id="PF04055">
    <property type="entry name" value="Radical_SAM"/>
    <property type="match status" value="1"/>
</dbReference>
<dbReference type="RefSeq" id="WP_093553765.1">
    <property type="nucleotide sequence ID" value="NZ_FPBO01000003.1"/>
</dbReference>
<comment type="catalytic activity">
    <reaction evidence="12 13">
        <text>(4R,5S)-dethiobiotin + (sulfur carrier)-SH + 2 reduced [2Fe-2S]-[ferredoxin] + 2 S-adenosyl-L-methionine = (sulfur carrier)-H + biotin + 2 5'-deoxyadenosine + 2 L-methionine + 2 oxidized [2Fe-2S]-[ferredoxin]</text>
        <dbReference type="Rhea" id="RHEA:22060"/>
        <dbReference type="Rhea" id="RHEA-COMP:10000"/>
        <dbReference type="Rhea" id="RHEA-COMP:10001"/>
        <dbReference type="Rhea" id="RHEA-COMP:14737"/>
        <dbReference type="Rhea" id="RHEA-COMP:14739"/>
        <dbReference type="ChEBI" id="CHEBI:17319"/>
        <dbReference type="ChEBI" id="CHEBI:29917"/>
        <dbReference type="ChEBI" id="CHEBI:33737"/>
        <dbReference type="ChEBI" id="CHEBI:33738"/>
        <dbReference type="ChEBI" id="CHEBI:57586"/>
        <dbReference type="ChEBI" id="CHEBI:57844"/>
        <dbReference type="ChEBI" id="CHEBI:59789"/>
        <dbReference type="ChEBI" id="CHEBI:64428"/>
        <dbReference type="ChEBI" id="CHEBI:149473"/>
        <dbReference type="EC" id="2.8.1.6"/>
    </reaction>
</comment>
<dbReference type="Pfam" id="PF06968">
    <property type="entry name" value="BATS"/>
    <property type="match status" value="1"/>
</dbReference>
<dbReference type="PIRSF" id="PIRSF001619">
    <property type="entry name" value="Biotin_synth"/>
    <property type="match status" value="1"/>
</dbReference>
<evidence type="ECO:0000256" key="3">
    <source>
        <dbReference type="ARBA" id="ARBA00012236"/>
    </source>
</evidence>
<name>A0A1I7G300_9BURK</name>
<keyword evidence="11 13" id="KW-0411">Iron-sulfur</keyword>
<dbReference type="SMART" id="SM00729">
    <property type="entry name" value="Elp3"/>
    <property type="match status" value="1"/>
</dbReference>
<evidence type="ECO:0000256" key="11">
    <source>
        <dbReference type="ARBA" id="ARBA00023014"/>
    </source>
</evidence>
<dbReference type="UniPathway" id="UPA00078">
    <property type="reaction ID" value="UER00162"/>
</dbReference>
<keyword evidence="5 13" id="KW-0808">Transferase</keyword>
<dbReference type="EC" id="2.8.1.6" evidence="3 13"/>
<dbReference type="InterPro" id="IPR058240">
    <property type="entry name" value="rSAM_sf"/>
</dbReference>
<dbReference type="GO" id="GO:0005506">
    <property type="term" value="F:iron ion binding"/>
    <property type="evidence" value="ECO:0007669"/>
    <property type="project" value="UniProtKB-UniRule"/>
</dbReference>
<comment type="cofactor">
    <cofactor evidence="14">
        <name>[2Fe-2S] cluster</name>
        <dbReference type="ChEBI" id="CHEBI:190135"/>
    </cofactor>
    <text evidence="14">Binds 1 [2Fe-2S] cluster. The cluster is coordinated with 3 cysteines and 1 arginine.</text>
</comment>
<dbReference type="InterPro" id="IPR013785">
    <property type="entry name" value="Aldolase_TIM"/>
</dbReference>
<evidence type="ECO:0000256" key="5">
    <source>
        <dbReference type="ARBA" id="ARBA00022679"/>
    </source>
</evidence>
<dbReference type="EMBL" id="FPBO01000003">
    <property type="protein sequence ID" value="SFU42822.1"/>
    <property type="molecule type" value="Genomic_DNA"/>
</dbReference>
<evidence type="ECO:0000256" key="2">
    <source>
        <dbReference type="ARBA" id="ARBA00010765"/>
    </source>
</evidence>
<feature type="domain" description="Radical SAM core" evidence="15">
    <location>
        <begin position="60"/>
        <end position="287"/>
    </location>
</feature>
<dbReference type="CDD" id="cd01335">
    <property type="entry name" value="Radical_SAM"/>
    <property type="match status" value="1"/>
</dbReference>
<keyword evidence="4 13" id="KW-0004">4Fe-4S</keyword>
<dbReference type="SFLD" id="SFLDG01278">
    <property type="entry name" value="biotin_synthase_like"/>
    <property type="match status" value="1"/>
</dbReference>
<evidence type="ECO:0000256" key="9">
    <source>
        <dbReference type="ARBA" id="ARBA00022756"/>
    </source>
</evidence>
<keyword evidence="6 13" id="KW-0949">S-adenosyl-L-methionine</keyword>
<dbReference type="GO" id="GO:0051537">
    <property type="term" value="F:2 iron, 2 sulfur cluster binding"/>
    <property type="evidence" value="ECO:0007669"/>
    <property type="project" value="UniProtKB-KW"/>
</dbReference>
<proteinExistence type="inferred from homology"/>
<feature type="binding site" evidence="13 14">
    <location>
        <position position="282"/>
    </location>
    <ligand>
        <name>[2Fe-2S] cluster</name>
        <dbReference type="ChEBI" id="CHEBI:190135"/>
    </ligand>
</feature>
<feature type="binding site" evidence="13 14">
    <location>
        <position position="119"/>
    </location>
    <ligand>
        <name>[2Fe-2S] cluster</name>
        <dbReference type="ChEBI" id="CHEBI:190135"/>
    </ligand>
</feature>
<keyword evidence="10 13" id="KW-0408">Iron</keyword>
<dbReference type="SFLD" id="SFLDG01060">
    <property type="entry name" value="BATS_domain_containing"/>
    <property type="match status" value="1"/>
</dbReference>
<evidence type="ECO:0000256" key="12">
    <source>
        <dbReference type="ARBA" id="ARBA00051157"/>
    </source>
</evidence>
<protein>
    <recommendedName>
        <fullName evidence="3 13">Biotin synthase</fullName>
        <ecNumber evidence="3 13">2.8.1.6</ecNumber>
    </recommendedName>
</protein>
<feature type="binding site" evidence="13 14">
    <location>
        <position position="75"/>
    </location>
    <ligand>
        <name>[4Fe-4S] cluster</name>
        <dbReference type="ChEBI" id="CHEBI:49883"/>
        <note>4Fe-4S-S-AdoMet</note>
    </ligand>
</feature>
<comment type="cofactor">
    <cofactor evidence="13">
        <name>[2Fe-2S] cluster</name>
        <dbReference type="ChEBI" id="CHEBI:190135"/>
    </cofactor>
    <text evidence="13">Binds 1 [2Fe-2S] cluster. The cluster is coordinated with 3 cysteines and 1 arginine.</text>
</comment>
<dbReference type="FunFam" id="3.20.20.70:FF:000011">
    <property type="entry name" value="Biotin synthase"/>
    <property type="match status" value="1"/>
</dbReference>
<organism evidence="16 17">
    <name type="scientific">Pseudoduganella namucuonensis</name>
    <dbReference type="NCBI Taxonomy" id="1035707"/>
    <lineage>
        <taxon>Bacteria</taxon>
        <taxon>Pseudomonadati</taxon>
        <taxon>Pseudomonadota</taxon>
        <taxon>Betaproteobacteria</taxon>
        <taxon>Burkholderiales</taxon>
        <taxon>Oxalobacteraceae</taxon>
        <taxon>Telluria group</taxon>
        <taxon>Pseudoduganella</taxon>
    </lineage>
</organism>
<gene>
    <name evidence="13" type="primary">bioB</name>
    <name evidence="16" type="ORF">SAMN05216552_10036</name>
</gene>
<dbReference type="STRING" id="1035707.SAMN05216552_10036"/>
<comment type="pathway">
    <text evidence="1 13">Cofactor biosynthesis; biotin biosynthesis; biotin from 7,8-diaminononanoate: step 2/2.</text>
</comment>
<keyword evidence="7 13" id="KW-0001">2Fe-2S</keyword>
<comment type="subunit">
    <text evidence="13">Homodimer.</text>
</comment>
<accession>A0A1I7G300</accession>
<keyword evidence="8 13" id="KW-0479">Metal-binding</keyword>
<comment type="similarity">
    <text evidence="2 13">Belongs to the radical SAM superfamily. Biotin synthase family.</text>
</comment>
<dbReference type="SMART" id="SM00876">
    <property type="entry name" value="BATS"/>
    <property type="match status" value="1"/>
</dbReference>
<dbReference type="PROSITE" id="PS51918">
    <property type="entry name" value="RADICAL_SAM"/>
    <property type="match status" value="1"/>
</dbReference>
<evidence type="ECO:0000256" key="8">
    <source>
        <dbReference type="ARBA" id="ARBA00022723"/>
    </source>
</evidence>
<dbReference type="InterPro" id="IPR002684">
    <property type="entry name" value="Biotin_synth/BioAB"/>
</dbReference>
<evidence type="ECO:0000256" key="6">
    <source>
        <dbReference type="ARBA" id="ARBA00022691"/>
    </source>
</evidence>
<dbReference type="OrthoDB" id="9786826at2"/>
<evidence type="ECO:0000256" key="13">
    <source>
        <dbReference type="HAMAP-Rule" id="MF_01694"/>
    </source>
</evidence>
<dbReference type="InterPro" id="IPR010722">
    <property type="entry name" value="BATS_dom"/>
</dbReference>
<dbReference type="SFLD" id="SFLDS00029">
    <property type="entry name" value="Radical_SAM"/>
    <property type="match status" value="1"/>
</dbReference>
<reference evidence="17" key="1">
    <citation type="submission" date="2016-10" db="EMBL/GenBank/DDBJ databases">
        <authorList>
            <person name="Varghese N."/>
            <person name="Submissions S."/>
        </authorList>
    </citation>
    <scope>NUCLEOTIDE SEQUENCE [LARGE SCALE GENOMIC DNA]</scope>
    <source>
        <strain evidence="17">CGMCC 1.11014</strain>
    </source>
</reference>
<evidence type="ECO:0000256" key="1">
    <source>
        <dbReference type="ARBA" id="ARBA00004942"/>
    </source>
</evidence>
<dbReference type="Gene3D" id="3.20.20.70">
    <property type="entry name" value="Aldolase class I"/>
    <property type="match status" value="1"/>
</dbReference>
<dbReference type="InterPro" id="IPR007197">
    <property type="entry name" value="rSAM"/>
</dbReference>
<dbReference type="GO" id="GO:0009102">
    <property type="term" value="P:biotin biosynthetic process"/>
    <property type="evidence" value="ECO:0007669"/>
    <property type="project" value="UniProtKB-UniRule"/>
</dbReference>
<dbReference type="HAMAP" id="MF_01694">
    <property type="entry name" value="BioB"/>
    <property type="match status" value="1"/>
</dbReference>
<evidence type="ECO:0000259" key="15">
    <source>
        <dbReference type="PROSITE" id="PS51918"/>
    </source>
</evidence>
<comment type="cofactor">
    <cofactor evidence="13 14">
        <name>[4Fe-4S] cluster</name>
        <dbReference type="ChEBI" id="CHEBI:49883"/>
    </cofactor>
    <text evidence="13 14">Binds 1 [4Fe-4S] cluster. The cluster is coordinated with 3 cysteines and an exchangeable S-adenosyl-L-methionine.</text>
</comment>
<dbReference type="InterPro" id="IPR024177">
    <property type="entry name" value="Biotin_synthase"/>
</dbReference>
<evidence type="ECO:0000313" key="16">
    <source>
        <dbReference type="EMBL" id="SFU42822.1"/>
    </source>
</evidence>
<dbReference type="InterPro" id="IPR006638">
    <property type="entry name" value="Elp3/MiaA/NifB-like_rSAM"/>
</dbReference>
<evidence type="ECO:0000256" key="14">
    <source>
        <dbReference type="PIRSR" id="PIRSR001619-1"/>
    </source>
</evidence>
<dbReference type="SUPFAM" id="SSF102114">
    <property type="entry name" value="Radical SAM enzymes"/>
    <property type="match status" value="1"/>
</dbReference>
<feature type="binding site" evidence="13 14">
    <location>
        <position position="150"/>
    </location>
    <ligand>
        <name>[2Fe-2S] cluster</name>
        <dbReference type="ChEBI" id="CHEBI:190135"/>
    </ligand>
</feature>
<dbReference type="SFLD" id="SFLDF00272">
    <property type="entry name" value="biotin_synthase"/>
    <property type="match status" value="1"/>
</dbReference>
<sequence length="349" mass="38348">MSQANLQEPKAVELHRPAKAITLPEAATWPLDDVMALFELPFNELMFRAQQTHRANFPDGDVELATLLSIKTGGCEEDCGYCPQAARYDTGVEAKKILDLDTVLDAARQAKDNGATRFCMGAAWRSPKDRDMDKVETMVREVKALGLETCATLGMLEEQQAERLKAAGLDYYNHNLDTAPEFYNNVISTREYQDRLDTLGHVRNAGLKVCCGGIVGMGETRLQRAGLIAQLANLNPYPESVPVNHLVQVEGTPLHGMDPLDPFEFVRTIAVARITMPKARVRLSAGRRQMGEAVQAMCFLAGANSIFYGDKLLTTDNPEANDDRALLAKLGLSTRANTLESVQKESCAC</sequence>
<evidence type="ECO:0000313" key="17">
    <source>
        <dbReference type="Proteomes" id="UP000199391"/>
    </source>
</evidence>